<name>A0A4Y2WPV9_ARAVE</name>
<gene>
    <name evidence="1" type="ORF">AVEN_94659_1</name>
</gene>
<dbReference type="EMBL" id="BGPR01063210">
    <property type="protein sequence ID" value="GBO38470.1"/>
    <property type="molecule type" value="Genomic_DNA"/>
</dbReference>
<evidence type="ECO:0000313" key="2">
    <source>
        <dbReference type="Proteomes" id="UP000499080"/>
    </source>
</evidence>
<evidence type="ECO:0000313" key="1">
    <source>
        <dbReference type="EMBL" id="GBO38470.1"/>
    </source>
</evidence>
<proteinExistence type="predicted"/>
<dbReference type="AlphaFoldDB" id="A0A4Y2WPV9"/>
<sequence>MRDFTRVTILASCKPCLKHLRAERFASSWFTDWNVFFFSAHDEWLVYRSRRSKSHRLLSEHKAIRIQFTLGRVRMQFVDRREPPTNLRGRIYNPSCIPKIPNSLYWRLIRDD</sequence>
<dbReference type="Proteomes" id="UP000499080">
    <property type="component" value="Unassembled WGS sequence"/>
</dbReference>
<protein>
    <submittedName>
        <fullName evidence="1">Uncharacterized protein</fullName>
    </submittedName>
</protein>
<keyword evidence="2" id="KW-1185">Reference proteome</keyword>
<organism evidence="1 2">
    <name type="scientific">Araneus ventricosus</name>
    <name type="common">Orbweaver spider</name>
    <name type="synonym">Epeira ventricosa</name>
    <dbReference type="NCBI Taxonomy" id="182803"/>
    <lineage>
        <taxon>Eukaryota</taxon>
        <taxon>Metazoa</taxon>
        <taxon>Ecdysozoa</taxon>
        <taxon>Arthropoda</taxon>
        <taxon>Chelicerata</taxon>
        <taxon>Arachnida</taxon>
        <taxon>Araneae</taxon>
        <taxon>Araneomorphae</taxon>
        <taxon>Entelegynae</taxon>
        <taxon>Araneoidea</taxon>
        <taxon>Araneidae</taxon>
        <taxon>Araneus</taxon>
    </lineage>
</organism>
<comment type="caution">
    <text evidence="1">The sequence shown here is derived from an EMBL/GenBank/DDBJ whole genome shotgun (WGS) entry which is preliminary data.</text>
</comment>
<reference evidence="1 2" key="1">
    <citation type="journal article" date="2019" name="Sci. Rep.">
        <title>Orb-weaving spider Araneus ventricosus genome elucidates the spidroin gene catalogue.</title>
        <authorList>
            <person name="Kono N."/>
            <person name="Nakamura H."/>
            <person name="Ohtoshi R."/>
            <person name="Moran D.A.P."/>
            <person name="Shinohara A."/>
            <person name="Yoshida Y."/>
            <person name="Fujiwara M."/>
            <person name="Mori M."/>
            <person name="Tomita M."/>
            <person name="Arakawa K."/>
        </authorList>
    </citation>
    <scope>NUCLEOTIDE SEQUENCE [LARGE SCALE GENOMIC DNA]</scope>
</reference>
<accession>A0A4Y2WPV9</accession>